<dbReference type="AlphaFoldDB" id="A0A261SHC6"/>
<reference evidence="1 2" key="1">
    <citation type="submission" date="2017-05" db="EMBL/GenBank/DDBJ databases">
        <title>Complete and WGS of Bordetella genogroups.</title>
        <authorList>
            <person name="Spilker T."/>
            <person name="LiPuma J."/>
        </authorList>
    </citation>
    <scope>NUCLEOTIDE SEQUENCE [LARGE SCALE GENOMIC DNA]</scope>
    <source>
        <strain evidence="1 2">AU17610</strain>
    </source>
</reference>
<accession>A0A261SHC6</accession>
<proteinExistence type="predicted"/>
<dbReference type="Proteomes" id="UP000217005">
    <property type="component" value="Unassembled WGS sequence"/>
</dbReference>
<dbReference type="EMBL" id="NEVL01000003">
    <property type="protein sequence ID" value="OZI36352.1"/>
    <property type="molecule type" value="Genomic_DNA"/>
</dbReference>
<organism evidence="1 2">
    <name type="scientific">Bordetella genomosp. 1</name>
    <dbReference type="NCBI Taxonomy" id="1395607"/>
    <lineage>
        <taxon>Bacteria</taxon>
        <taxon>Pseudomonadati</taxon>
        <taxon>Pseudomonadota</taxon>
        <taxon>Betaproteobacteria</taxon>
        <taxon>Burkholderiales</taxon>
        <taxon>Alcaligenaceae</taxon>
        <taxon>Bordetella</taxon>
    </lineage>
</organism>
<sequence>MLLMAVVTLAWAGSAAVGRVAGARTRLAHVADATAYSGALAHARSLNLLSYINRAQIAHQVALAHLATVGAWNQFATAQARQAGMRNPPPSLIGGLFGLSVGWAFGRARPGPVSLASLRAAVHWHDQAVHQVLQQAARAQWQATPELRAQLMQAVLRANSDGTVPPALHLIFDGWPQAVVERGATAPDGLRPWALAAAGHYSLLYPRDHTRPSDWLVYAWCPWLRHELRRRGATRLGADGRWQAADTLSFHSLRFSRWRGCYHREYPMGWARVHAGGLLATGDRVMPPALAEHAWRLYEIGRHGGGFDGANPQASWRALAQAWHLPGQGLPAVHASGAHPWPAIAIRLRSAIGQADSARAGTATEALAWRLVWPGLDTAFVAREAAAEAYFVAPPGLGAAPPSGRGERASQEPEPFTLLLRPYWQARRIDEAAFSGGGSAHSASLGPGEVRR</sequence>
<name>A0A261SHC6_9BORD</name>
<evidence type="ECO:0000313" key="1">
    <source>
        <dbReference type="EMBL" id="OZI36352.1"/>
    </source>
</evidence>
<protein>
    <submittedName>
        <fullName evidence="1">Uncharacterized protein</fullName>
    </submittedName>
</protein>
<evidence type="ECO:0000313" key="2">
    <source>
        <dbReference type="Proteomes" id="UP000217005"/>
    </source>
</evidence>
<gene>
    <name evidence="1" type="ORF">CEG14_15220</name>
</gene>
<comment type="caution">
    <text evidence="1">The sequence shown here is derived from an EMBL/GenBank/DDBJ whole genome shotgun (WGS) entry which is preliminary data.</text>
</comment>